<evidence type="ECO:0000313" key="1">
    <source>
        <dbReference type="EMBL" id="KAJ8113041.1"/>
    </source>
</evidence>
<gene>
    <name evidence="1" type="ORF">OPT61_g4733</name>
</gene>
<comment type="caution">
    <text evidence="1">The sequence shown here is derived from an EMBL/GenBank/DDBJ whole genome shotgun (WGS) entry which is preliminary data.</text>
</comment>
<proteinExistence type="predicted"/>
<keyword evidence="2" id="KW-1185">Reference proteome</keyword>
<name>A0ACC2ICV4_9PLEO</name>
<evidence type="ECO:0000313" key="2">
    <source>
        <dbReference type="Proteomes" id="UP001153331"/>
    </source>
</evidence>
<reference evidence="1" key="1">
    <citation type="submission" date="2022-11" db="EMBL/GenBank/DDBJ databases">
        <title>Genome Sequence of Boeremia exigua.</title>
        <authorList>
            <person name="Buettner E."/>
        </authorList>
    </citation>
    <scope>NUCLEOTIDE SEQUENCE</scope>
    <source>
        <strain evidence="1">CU02</strain>
    </source>
</reference>
<organism evidence="1 2">
    <name type="scientific">Boeremia exigua</name>
    <dbReference type="NCBI Taxonomy" id="749465"/>
    <lineage>
        <taxon>Eukaryota</taxon>
        <taxon>Fungi</taxon>
        <taxon>Dikarya</taxon>
        <taxon>Ascomycota</taxon>
        <taxon>Pezizomycotina</taxon>
        <taxon>Dothideomycetes</taxon>
        <taxon>Pleosporomycetidae</taxon>
        <taxon>Pleosporales</taxon>
        <taxon>Pleosporineae</taxon>
        <taxon>Didymellaceae</taxon>
        <taxon>Boeremia</taxon>
    </lineage>
</organism>
<accession>A0ACC2ICV4</accession>
<dbReference type="Proteomes" id="UP001153331">
    <property type="component" value="Unassembled WGS sequence"/>
</dbReference>
<dbReference type="EMBL" id="JAPHNI010000279">
    <property type="protein sequence ID" value="KAJ8113041.1"/>
    <property type="molecule type" value="Genomic_DNA"/>
</dbReference>
<sequence length="125" mass="14477">MARWYKLSEPYYYSVPYEPFFDGPCVPDSVVRHLIAQREATPKETSSTSLLEGMRRIVSGITKDMCEGDLESSILSFRTPRLLFDYFEPVMLARIRMVACLEKQYKTPGIPLDPSLEETMKLLWT</sequence>
<protein>
    <submittedName>
        <fullName evidence="1">Uncharacterized protein</fullName>
    </submittedName>
</protein>